<dbReference type="Proteomes" id="UP000246104">
    <property type="component" value="Unassembled WGS sequence"/>
</dbReference>
<proteinExistence type="predicted"/>
<gene>
    <name evidence="1" type="ORF">C5B42_01350</name>
</gene>
<protein>
    <submittedName>
        <fullName evidence="1">Uncharacterized protein</fullName>
    </submittedName>
</protein>
<evidence type="ECO:0000313" key="2">
    <source>
        <dbReference type="Proteomes" id="UP000246104"/>
    </source>
</evidence>
<comment type="caution">
    <text evidence="1">The sequence shown here is derived from an EMBL/GenBank/DDBJ whole genome shotgun (WGS) entry which is preliminary data.</text>
</comment>
<dbReference type="EMBL" id="PSRQ01000020">
    <property type="protein sequence ID" value="PWU23890.1"/>
    <property type="molecule type" value="Genomic_DNA"/>
</dbReference>
<organism evidence="1 2">
    <name type="scientific">Candidatus Cerribacteria bacterium 'Amazon FNV 2010 28 9'</name>
    <dbReference type="NCBI Taxonomy" id="2081795"/>
    <lineage>
        <taxon>Bacteria</taxon>
        <taxon>Candidatus Cerribacteria</taxon>
    </lineage>
</organism>
<reference evidence="1 2" key="1">
    <citation type="submission" date="2018-02" db="EMBL/GenBank/DDBJ databases">
        <title>Genomic Reconstructions from Amazon Rainforest and Pasture Soil Reveal Novel Insights into the Physiology of Candidate Phyla in Tropical Sites.</title>
        <authorList>
            <person name="Kroeger M.E."/>
            <person name="Delmont T."/>
            <person name="Eren A.M."/>
            <person name="Guo J."/>
            <person name="Meyer K.M."/>
            <person name="Khan K."/>
            <person name="Rodrigues J.L.M."/>
            <person name="Bohannan B.J.M."/>
            <person name="Tringe S."/>
            <person name="Borges C.D."/>
            <person name="Tiedje J."/>
            <person name="Tsai S.M."/>
            <person name="Nusslein K."/>
        </authorList>
    </citation>
    <scope>NUCLEOTIDE SEQUENCE [LARGE SCALE GENOMIC DNA]</scope>
    <source>
        <strain evidence="1">Amazon FNV 2010 28 9</strain>
    </source>
</reference>
<sequence>MGKELKVPDIIAQLQRHRGYKGWRMRPHWRQANLWIAQYYTYIGRGDKKGWRVLRDEKEQYRTFRTPELAYMALAKQQAEWQKELGEHDQTFKVVSMSEEEKRLGRIYPFCYKQWHDEAEESLGDLLRAWGGEIIWLLDIRFDPEGPPYGFRGSWLKHMRPTQYRHAKGLGLVSGQLYYPSSAVREILRLLREGESFVLFSGDLDHVKMVETLVRDQARTQNILLEDPYTLNAGDLCLWKKREASTQEVVLHHRTPDVYSFLADFLDERISGEYVDIRDLQVVTVGAYRCDECGKGEKTVRWREQPQKKLCRHCFWEWGLEYGE</sequence>
<dbReference type="AlphaFoldDB" id="A0A317JTM1"/>
<evidence type="ECO:0000313" key="1">
    <source>
        <dbReference type="EMBL" id="PWU23890.1"/>
    </source>
</evidence>
<accession>A0A317JTM1</accession>
<name>A0A317JTM1_9BACT</name>